<dbReference type="OrthoDB" id="1495718at2"/>
<dbReference type="Proteomes" id="UP000251835">
    <property type="component" value="Unassembled WGS sequence"/>
</dbReference>
<sequence>MKKVFLTITAFILAVSVFGQEVKTDTIPDGWTYVANTAINISQTSFSNWSLGGEGSVGGIAVLNLGANYKQDRHTWDNSFVGQYGIQKIDGESSKKSIDMFDLNSKYGYQIAPKWSLAGLLGVKSQFANGYNYLDNGERSKISSFFAPGYVTTSVGFDYKPNTWFSALLSPLTGKYTFVADDELSDAGAFGVDPGDKFMAELGAMINAKMQKDIMKNVNLASTLTLFSAYTNNFGNIDVSWDVVLGMKVNKYISATISTSLLYDDDIDYINEKGVNEGPKVQFKEVIGVGFSYNFME</sequence>
<keyword evidence="3" id="KW-1185">Reference proteome</keyword>
<comment type="caution">
    <text evidence="2">The sequence shown here is derived from an EMBL/GenBank/DDBJ whole genome shotgun (WGS) entry which is preliminary data.</text>
</comment>
<evidence type="ECO:0000313" key="3">
    <source>
        <dbReference type="Proteomes" id="UP000251835"/>
    </source>
</evidence>
<dbReference type="RefSeq" id="WP_116496925.1">
    <property type="nucleotide sequence ID" value="NZ_QENZ01000005.1"/>
</dbReference>
<organism evidence="2 3">
    <name type="scientific">Balneicella halophila</name>
    <dbReference type="NCBI Taxonomy" id="1537566"/>
    <lineage>
        <taxon>Bacteria</taxon>
        <taxon>Pseudomonadati</taxon>
        <taxon>Bacteroidota</taxon>
        <taxon>Bacteroidia</taxon>
        <taxon>Bacteroidales</taxon>
        <taxon>Balneicellaceae</taxon>
        <taxon>Balneicella</taxon>
    </lineage>
</organism>
<dbReference type="EMBL" id="QENZ01000005">
    <property type="protein sequence ID" value="PVX50066.1"/>
    <property type="molecule type" value="Genomic_DNA"/>
</dbReference>
<feature type="chain" id="PRO_5029456270" description="DUF3078 family protein" evidence="1">
    <location>
        <begin position="20"/>
        <end position="297"/>
    </location>
</feature>
<gene>
    <name evidence="2" type="ORF">C7377_1714</name>
</gene>
<evidence type="ECO:0000256" key="1">
    <source>
        <dbReference type="SAM" id="SignalP"/>
    </source>
</evidence>
<dbReference type="Pfam" id="PF11276">
    <property type="entry name" value="DUF3078"/>
    <property type="match status" value="1"/>
</dbReference>
<name>A0A7L4UND2_BALHA</name>
<keyword evidence="1" id="KW-0732">Signal</keyword>
<dbReference type="InterPro" id="IPR021428">
    <property type="entry name" value="DUF3078"/>
</dbReference>
<proteinExistence type="predicted"/>
<evidence type="ECO:0000313" key="2">
    <source>
        <dbReference type="EMBL" id="PVX50066.1"/>
    </source>
</evidence>
<reference evidence="2 3" key="1">
    <citation type="submission" date="2018-05" db="EMBL/GenBank/DDBJ databases">
        <title>Genomic Encyclopedia of Type Strains, Phase IV (KMG-IV): sequencing the most valuable type-strain genomes for metagenomic binning, comparative biology and taxonomic classification.</title>
        <authorList>
            <person name="Goeker M."/>
        </authorList>
    </citation>
    <scope>NUCLEOTIDE SEQUENCE [LARGE SCALE GENOMIC DNA]</scope>
    <source>
        <strain evidence="2 3">DSM 28579</strain>
    </source>
</reference>
<protein>
    <recommendedName>
        <fullName evidence="4">DUF3078 family protein</fullName>
    </recommendedName>
</protein>
<accession>A0A7L4UND2</accession>
<evidence type="ECO:0008006" key="4">
    <source>
        <dbReference type="Google" id="ProtNLM"/>
    </source>
</evidence>
<feature type="signal peptide" evidence="1">
    <location>
        <begin position="1"/>
        <end position="19"/>
    </location>
</feature>
<dbReference type="AlphaFoldDB" id="A0A7L4UND2"/>